<dbReference type="PANTHER" id="PTHR24020:SF87">
    <property type="entry name" value="COLLAGEN ALPHA-1(VI) CHAIN-LIKE"/>
    <property type="match status" value="1"/>
</dbReference>
<name>A0A9D4MXA8_DREPO</name>
<evidence type="ECO:0000313" key="4">
    <source>
        <dbReference type="Proteomes" id="UP000828390"/>
    </source>
</evidence>
<organism evidence="3 4">
    <name type="scientific">Dreissena polymorpha</name>
    <name type="common">Zebra mussel</name>
    <name type="synonym">Mytilus polymorpha</name>
    <dbReference type="NCBI Taxonomy" id="45954"/>
    <lineage>
        <taxon>Eukaryota</taxon>
        <taxon>Metazoa</taxon>
        <taxon>Spiralia</taxon>
        <taxon>Lophotrochozoa</taxon>
        <taxon>Mollusca</taxon>
        <taxon>Bivalvia</taxon>
        <taxon>Autobranchia</taxon>
        <taxon>Heteroconchia</taxon>
        <taxon>Euheterodonta</taxon>
        <taxon>Imparidentia</taxon>
        <taxon>Neoheterodontei</taxon>
        <taxon>Myida</taxon>
        <taxon>Dreissenoidea</taxon>
        <taxon>Dreissenidae</taxon>
        <taxon>Dreissena</taxon>
    </lineage>
</organism>
<gene>
    <name evidence="3" type="ORF">DPMN_009632</name>
</gene>
<dbReference type="Gene3D" id="2.20.100.10">
    <property type="entry name" value="Thrombospondin type-1 (TSP1) repeat"/>
    <property type="match status" value="1"/>
</dbReference>
<dbReference type="Pfam" id="PF00092">
    <property type="entry name" value="VWA"/>
    <property type="match status" value="1"/>
</dbReference>
<keyword evidence="1" id="KW-0812">Transmembrane</keyword>
<reference evidence="3" key="1">
    <citation type="journal article" date="2019" name="bioRxiv">
        <title>The Genome of the Zebra Mussel, Dreissena polymorpha: A Resource for Invasive Species Research.</title>
        <authorList>
            <person name="McCartney M.A."/>
            <person name="Auch B."/>
            <person name="Kono T."/>
            <person name="Mallez S."/>
            <person name="Zhang Y."/>
            <person name="Obille A."/>
            <person name="Becker A."/>
            <person name="Abrahante J.E."/>
            <person name="Garbe J."/>
            <person name="Badalamenti J.P."/>
            <person name="Herman A."/>
            <person name="Mangelson H."/>
            <person name="Liachko I."/>
            <person name="Sullivan S."/>
            <person name="Sone E.D."/>
            <person name="Koren S."/>
            <person name="Silverstein K.A.T."/>
            <person name="Beckman K.B."/>
            <person name="Gohl D.M."/>
        </authorList>
    </citation>
    <scope>NUCLEOTIDE SEQUENCE</scope>
    <source>
        <strain evidence="3">Duluth1</strain>
        <tissue evidence="3">Whole animal</tissue>
    </source>
</reference>
<dbReference type="InterPro" id="IPR036383">
    <property type="entry name" value="TSP1_rpt_sf"/>
</dbReference>
<dbReference type="SMART" id="SM00327">
    <property type="entry name" value="VWA"/>
    <property type="match status" value="1"/>
</dbReference>
<evidence type="ECO:0000259" key="2">
    <source>
        <dbReference type="PROSITE" id="PS50234"/>
    </source>
</evidence>
<feature type="transmembrane region" description="Helical" evidence="1">
    <location>
        <begin position="6"/>
        <end position="26"/>
    </location>
</feature>
<dbReference type="PRINTS" id="PR00453">
    <property type="entry name" value="VWFADOMAIN"/>
</dbReference>
<comment type="caution">
    <text evidence="3">The sequence shown here is derived from an EMBL/GenBank/DDBJ whole genome shotgun (WGS) entry which is preliminary data.</text>
</comment>
<dbReference type="InterPro" id="IPR002035">
    <property type="entry name" value="VWF_A"/>
</dbReference>
<dbReference type="PANTHER" id="PTHR24020">
    <property type="entry name" value="COLLAGEN ALPHA"/>
    <property type="match status" value="1"/>
</dbReference>
<dbReference type="PROSITE" id="PS50234">
    <property type="entry name" value="VWFA"/>
    <property type="match status" value="1"/>
</dbReference>
<accession>A0A9D4MXA8</accession>
<keyword evidence="1" id="KW-0472">Membrane</keyword>
<dbReference type="Proteomes" id="UP000828390">
    <property type="component" value="Unassembled WGS sequence"/>
</dbReference>
<protein>
    <recommendedName>
        <fullName evidence="2">VWFA domain-containing protein</fullName>
    </recommendedName>
</protein>
<dbReference type="InterPro" id="IPR050525">
    <property type="entry name" value="ECM_Assembly_Org"/>
</dbReference>
<dbReference type="InterPro" id="IPR036465">
    <property type="entry name" value="vWFA_dom_sf"/>
</dbReference>
<dbReference type="SUPFAM" id="SSF53300">
    <property type="entry name" value="vWA-like"/>
    <property type="match status" value="1"/>
</dbReference>
<keyword evidence="1" id="KW-1133">Transmembrane helix</keyword>
<dbReference type="CDD" id="cd01450">
    <property type="entry name" value="vWFA_subfamily_ECM"/>
    <property type="match status" value="1"/>
</dbReference>
<evidence type="ECO:0000256" key="1">
    <source>
        <dbReference type="SAM" id="Phobius"/>
    </source>
</evidence>
<dbReference type="EMBL" id="JAIWYP010000001">
    <property type="protein sequence ID" value="KAH3885637.1"/>
    <property type="molecule type" value="Genomic_DNA"/>
</dbReference>
<feature type="domain" description="VWFA" evidence="2">
    <location>
        <begin position="109"/>
        <end position="292"/>
    </location>
</feature>
<evidence type="ECO:0000313" key="3">
    <source>
        <dbReference type="EMBL" id="KAH3885637.1"/>
    </source>
</evidence>
<sequence>METYFATITIIGIATCFLVGTNGFLFKKNDCLVSEWSQWSAPYGFGDISRERKILRYPTNGGAACPAVLVEVNQTSQTPPLNATAGNMIRYFIKRARLQKRQAVGQLRDLLVIVDSSGSITPEGFAIGKKQLSRLLGMLCPVPNPFDSNYQRAALLQYSSTVQEIFDFNDKPSTNLVQQGINSMIYDAGITCTGDAFNYAYNNMFTTAKGMRTSPDVKQEVLIITDGQSNCGVNAIAAAANLQTKADVFGLMIGYHTPAGEAELTSYVSYPINTHLFAINGMQDLEQLVNLIDSQLSTVPCAPFDL</sequence>
<reference evidence="3" key="2">
    <citation type="submission" date="2020-11" db="EMBL/GenBank/DDBJ databases">
        <authorList>
            <person name="McCartney M.A."/>
            <person name="Auch B."/>
            <person name="Kono T."/>
            <person name="Mallez S."/>
            <person name="Becker A."/>
            <person name="Gohl D.M."/>
            <person name="Silverstein K.A.T."/>
            <person name="Koren S."/>
            <person name="Bechman K.B."/>
            <person name="Herman A."/>
            <person name="Abrahante J.E."/>
            <person name="Garbe J."/>
        </authorList>
    </citation>
    <scope>NUCLEOTIDE SEQUENCE</scope>
    <source>
        <strain evidence="3">Duluth1</strain>
        <tissue evidence="3">Whole animal</tissue>
    </source>
</reference>
<keyword evidence="4" id="KW-1185">Reference proteome</keyword>
<dbReference type="Gene3D" id="3.40.50.410">
    <property type="entry name" value="von Willebrand factor, type A domain"/>
    <property type="match status" value="1"/>
</dbReference>
<proteinExistence type="predicted"/>
<dbReference type="AlphaFoldDB" id="A0A9D4MXA8"/>